<dbReference type="Pfam" id="PF01370">
    <property type="entry name" value="Epimerase"/>
    <property type="match status" value="1"/>
</dbReference>
<dbReference type="EMBL" id="JBHUEA010000019">
    <property type="protein sequence ID" value="MFD1722296.1"/>
    <property type="molecule type" value="Genomic_DNA"/>
</dbReference>
<gene>
    <name evidence="3" type="ORF">ACFSBI_12125</name>
</gene>
<proteinExistence type="predicted"/>
<dbReference type="PANTHER" id="PTHR48079">
    <property type="entry name" value="PROTEIN YEEZ"/>
    <property type="match status" value="1"/>
</dbReference>
<dbReference type="InterPro" id="IPR036291">
    <property type="entry name" value="NAD(P)-bd_dom_sf"/>
</dbReference>
<organism evidence="3 4">
    <name type="scientific">Amnibacterium endophyticum</name>
    <dbReference type="NCBI Taxonomy" id="2109337"/>
    <lineage>
        <taxon>Bacteria</taxon>
        <taxon>Bacillati</taxon>
        <taxon>Actinomycetota</taxon>
        <taxon>Actinomycetes</taxon>
        <taxon>Micrococcales</taxon>
        <taxon>Microbacteriaceae</taxon>
        <taxon>Amnibacterium</taxon>
    </lineage>
</organism>
<dbReference type="RefSeq" id="WP_377935274.1">
    <property type="nucleotide sequence ID" value="NZ_JBHUEA010000019.1"/>
</dbReference>
<dbReference type="InterPro" id="IPR001509">
    <property type="entry name" value="Epimerase_deHydtase"/>
</dbReference>
<keyword evidence="4" id="KW-1185">Reference proteome</keyword>
<dbReference type="Gene3D" id="3.40.50.720">
    <property type="entry name" value="NAD(P)-binding Rossmann-like Domain"/>
    <property type="match status" value="1"/>
</dbReference>
<protein>
    <submittedName>
        <fullName evidence="3">NAD-dependent epimerase/dehydratase family protein</fullName>
    </submittedName>
</protein>
<evidence type="ECO:0000259" key="2">
    <source>
        <dbReference type="Pfam" id="PF01370"/>
    </source>
</evidence>
<feature type="region of interest" description="Disordered" evidence="1">
    <location>
        <begin position="117"/>
        <end position="160"/>
    </location>
</feature>
<accession>A0ABW4LG10</accession>
<dbReference type="InterPro" id="IPR051783">
    <property type="entry name" value="NAD(P)-dependent_oxidoreduct"/>
</dbReference>
<comment type="caution">
    <text evidence="3">The sequence shown here is derived from an EMBL/GenBank/DDBJ whole genome shotgun (WGS) entry which is preliminary data.</text>
</comment>
<feature type="domain" description="NAD-dependent epimerase/dehydratase" evidence="2">
    <location>
        <begin position="3"/>
        <end position="129"/>
    </location>
</feature>
<dbReference type="PANTHER" id="PTHR48079:SF6">
    <property type="entry name" value="NAD(P)-BINDING DOMAIN-CONTAINING PROTEIN-RELATED"/>
    <property type="match status" value="1"/>
</dbReference>
<evidence type="ECO:0000313" key="4">
    <source>
        <dbReference type="Proteomes" id="UP001597347"/>
    </source>
</evidence>
<reference evidence="4" key="1">
    <citation type="journal article" date="2019" name="Int. J. Syst. Evol. Microbiol.">
        <title>The Global Catalogue of Microorganisms (GCM) 10K type strain sequencing project: providing services to taxonomists for standard genome sequencing and annotation.</title>
        <authorList>
            <consortium name="The Broad Institute Genomics Platform"/>
            <consortium name="The Broad Institute Genome Sequencing Center for Infectious Disease"/>
            <person name="Wu L."/>
            <person name="Ma J."/>
        </authorList>
    </citation>
    <scope>NUCLEOTIDE SEQUENCE [LARGE SCALE GENOMIC DNA]</scope>
    <source>
        <strain evidence="4">CGMCC 1.12471</strain>
    </source>
</reference>
<feature type="compositionally biased region" description="Basic residues" evidence="1">
    <location>
        <begin position="151"/>
        <end position="160"/>
    </location>
</feature>
<name>A0ABW4LG10_9MICO</name>
<sequence length="160" mass="15909">MRVFITGATGHIGSVVVPELLRGGHEVHGLARSDEGAAGLRALGALAVRGSLSDHDTLAAAAVRADAVLHLALFDTARLRAGDGAGAAAAGIDAVRAMGEALAATGTALVSVSAVARSASSGTSRRSRTRHLPPAPPPSSTRCSGSPTAASRRRSCASRS</sequence>
<dbReference type="SUPFAM" id="SSF51735">
    <property type="entry name" value="NAD(P)-binding Rossmann-fold domains"/>
    <property type="match status" value="1"/>
</dbReference>
<dbReference type="Proteomes" id="UP001597347">
    <property type="component" value="Unassembled WGS sequence"/>
</dbReference>
<evidence type="ECO:0000256" key="1">
    <source>
        <dbReference type="SAM" id="MobiDB-lite"/>
    </source>
</evidence>
<evidence type="ECO:0000313" key="3">
    <source>
        <dbReference type="EMBL" id="MFD1722296.1"/>
    </source>
</evidence>